<organism evidence="1 2">
    <name type="scientific">Corchorus olitorius</name>
    <dbReference type="NCBI Taxonomy" id="93759"/>
    <lineage>
        <taxon>Eukaryota</taxon>
        <taxon>Viridiplantae</taxon>
        <taxon>Streptophyta</taxon>
        <taxon>Embryophyta</taxon>
        <taxon>Tracheophyta</taxon>
        <taxon>Spermatophyta</taxon>
        <taxon>Magnoliopsida</taxon>
        <taxon>eudicotyledons</taxon>
        <taxon>Gunneridae</taxon>
        <taxon>Pentapetalae</taxon>
        <taxon>rosids</taxon>
        <taxon>malvids</taxon>
        <taxon>Malvales</taxon>
        <taxon>Malvaceae</taxon>
        <taxon>Grewioideae</taxon>
        <taxon>Apeibeae</taxon>
        <taxon>Corchorus</taxon>
    </lineage>
</organism>
<keyword evidence="2" id="KW-1185">Reference proteome</keyword>
<dbReference type="AlphaFoldDB" id="A0A1R3H3V1"/>
<proteinExistence type="predicted"/>
<sequence length="97" mass="10837">MLLSRVVDFSELFHSPQSYQAQGESAESAFELVQELDKEQTILEAAEAAAKAHKGTMKDDFFGVDVELGNINETVFKSVMGVLKLLTVQLKRLHNHM</sequence>
<accession>A0A1R3H3V1</accession>
<evidence type="ECO:0000313" key="2">
    <source>
        <dbReference type="Proteomes" id="UP000187203"/>
    </source>
</evidence>
<dbReference type="EMBL" id="AWUE01020863">
    <property type="protein sequence ID" value="OMO65013.1"/>
    <property type="molecule type" value="Genomic_DNA"/>
</dbReference>
<evidence type="ECO:0000313" key="1">
    <source>
        <dbReference type="EMBL" id="OMO65013.1"/>
    </source>
</evidence>
<dbReference type="Proteomes" id="UP000187203">
    <property type="component" value="Unassembled WGS sequence"/>
</dbReference>
<gene>
    <name evidence="1" type="ORF">COLO4_31617</name>
</gene>
<name>A0A1R3H3V1_9ROSI</name>
<protein>
    <submittedName>
        <fullName evidence="1">Uncharacterized protein</fullName>
    </submittedName>
</protein>
<comment type="caution">
    <text evidence="1">The sequence shown here is derived from an EMBL/GenBank/DDBJ whole genome shotgun (WGS) entry which is preliminary data.</text>
</comment>
<reference evidence="2" key="1">
    <citation type="submission" date="2013-09" db="EMBL/GenBank/DDBJ databases">
        <title>Corchorus olitorius genome sequencing.</title>
        <authorList>
            <person name="Alam M."/>
            <person name="Haque M.S."/>
            <person name="Islam M.S."/>
            <person name="Emdad E.M."/>
            <person name="Islam M.M."/>
            <person name="Ahmed B."/>
            <person name="Halim A."/>
            <person name="Hossen Q.M.M."/>
            <person name="Hossain M.Z."/>
            <person name="Ahmed R."/>
            <person name="Khan M.M."/>
            <person name="Islam R."/>
            <person name="Rashid M.M."/>
            <person name="Khan S.A."/>
            <person name="Rahman M.S."/>
            <person name="Alam M."/>
            <person name="Yahiya A.S."/>
            <person name="Khan M.S."/>
            <person name="Azam M.S."/>
            <person name="Haque T."/>
            <person name="Lashkar M.Z.H."/>
            <person name="Akhand A.I."/>
            <person name="Morshed G."/>
            <person name="Roy S."/>
            <person name="Uddin K.S."/>
            <person name="Rabeya T."/>
            <person name="Hossain A.S."/>
            <person name="Chowdhury A."/>
            <person name="Snigdha A.R."/>
            <person name="Mortoza M.S."/>
            <person name="Matin S.A."/>
            <person name="Hoque S.M.E."/>
            <person name="Islam M.K."/>
            <person name="Roy D.K."/>
            <person name="Haider R."/>
            <person name="Moosa M.M."/>
            <person name="Elias S.M."/>
            <person name="Hasan A.M."/>
            <person name="Jahan S."/>
            <person name="Shafiuddin M."/>
            <person name="Mahmood N."/>
            <person name="Shommy N.S."/>
        </authorList>
    </citation>
    <scope>NUCLEOTIDE SEQUENCE [LARGE SCALE GENOMIC DNA]</scope>
    <source>
        <strain evidence="2">cv. O-4</strain>
    </source>
</reference>